<dbReference type="OrthoDB" id="10250354at2759"/>
<sequence>MHLFLIECLIQSIMLVYCLFHWQKLSGFILQSKEYLITKEFDKISSALQMISDALSISIYSDNLMEMKAEALLLLRRYEEVIQFCQETLHLAERNSICFCPGEHSESNNLESCCSVKLWRYHLIAKSYFFLGKLEEAQQFLKKYEQTKVMECRCEKQSQQSISSFSMAISELLRLKAAGNEAFHAGKYSEAVEHYTAALLSNTESIHFSAICFCNRAAAYQAMGQILDAIADCSLAIALDAGYSKAISRRSSLYELIRDYYQAANDLRRGIEPSCSSVDIKKAYRKAALRHHPDKAGKSLVRNKNMSDALWREVTNEIRRDADYLFKLIGKAYTMLSEPTMKSN</sequence>
<evidence type="ECO:0000259" key="1">
    <source>
        <dbReference type="PROSITE" id="PS50076"/>
    </source>
</evidence>
<accession>A0A5J9T1E6</accession>
<dbReference type="PRINTS" id="PR00625">
    <property type="entry name" value="JDOMAIN"/>
</dbReference>
<dbReference type="Pfam" id="PF00226">
    <property type="entry name" value="DnaJ"/>
    <property type="match status" value="1"/>
</dbReference>
<dbReference type="CDD" id="cd06257">
    <property type="entry name" value="DnaJ"/>
    <property type="match status" value="1"/>
</dbReference>
<dbReference type="PROSITE" id="PS50076">
    <property type="entry name" value="DNAJ_2"/>
    <property type="match status" value="1"/>
</dbReference>
<proteinExistence type="predicted"/>
<evidence type="ECO:0000313" key="3">
    <source>
        <dbReference type="Proteomes" id="UP000324897"/>
    </source>
</evidence>
<dbReference type="PANTHER" id="PTHR45181:SF14">
    <property type="entry name" value="TETRATRICOPEPTIDE REPEAT (TPR)-LIKE SUPERFAMILY PROTEIN"/>
    <property type="match status" value="1"/>
</dbReference>
<dbReference type="Gene3D" id="1.25.40.10">
    <property type="entry name" value="Tetratricopeptide repeat domain"/>
    <property type="match status" value="2"/>
</dbReference>
<dbReference type="InterPro" id="IPR011990">
    <property type="entry name" value="TPR-like_helical_dom_sf"/>
</dbReference>
<evidence type="ECO:0000313" key="2">
    <source>
        <dbReference type="EMBL" id="TVU05196.1"/>
    </source>
</evidence>
<comment type="caution">
    <text evidence="2">The sequence shown here is derived from an EMBL/GenBank/DDBJ whole genome shotgun (WGS) entry which is preliminary data.</text>
</comment>
<protein>
    <recommendedName>
        <fullName evidence="1">J domain-containing protein</fullName>
    </recommendedName>
</protein>
<dbReference type="SMART" id="SM00028">
    <property type="entry name" value="TPR"/>
    <property type="match status" value="3"/>
</dbReference>
<dbReference type="Gene3D" id="1.10.287.110">
    <property type="entry name" value="DnaJ domain"/>
    <property type="match status" value="1"/>
</dbReference>
<dbReference type="EMBL" id="RWGY01000051">
    <property type="protein sequence ID" value="TVU05196.1"/>
    <property type="molecule type" value="Genomic_DNA"/>
</dbReference>
<dbReference type="SMART" id="SM00271">
    <property type="entry name" value="DnaJ"/>
    <property type="match status" value="1"/>
</dbReference>
<keyword evidence="3" id="KW-1185">Reference proteome</keyword>
<feature type="domain" description="J" evidence="1">
    <location>
        <begin position="259"/>
        <end position="344"/>
    </location>
</feature>
<dbReference type="SUPFAM" id="SSF48452">
    <property type="entry name" value="TPR-like"/>
    <property type="match status" value="2"/>
</dbReference>
<dbReference type="InterPro" id="IPR019734">
    <property type="entry name" value="TPR_rpt"/>
</dbReference>
<gene>
    <name evidence="2" type="ORF">EJB05_48350</name>
</gene>
<dbReference type="AlphaFoldDB" id="A0A5J9T1E6"/>
<name>A0A5J9T1E6_9POAL</name>
<dbReference type="PANTHER" id="PTHR45181">
    <property type="entry name" value="HEAT SHOCK PROTEIN DNAJ WITH TETRATRICOPEPTIDE REPEAT-CONTAINING PROTEIN"/>
    <property type="match status" value="1"/>
</dbReference>
<dbReference type="Proteomes" id="UP000324897">
    <property type="component" value="Unassembled WGS sequence"/>
</dbReference>
<dbReference type="InterPro" id="IPR001623">
    <property type="entry name" value="DnaJ_domain"/>
</dbReference>
<dbReference type="SUPFAM" id="SSF46565">
    <property type="entry name" value="Chaperone J-domain"/>
    <property type="match status" value="1"/>
</dbReference>
<dbReference type="GO" id="GO:0005783">
    <property type="term" value="C:endoplasmic reticulum"/>
    <property type="evidence" value="ECO:0007669"/>
    <property type="project" value="UniProtKB-ARBA"/>
</dbReference>
<reference evidence="2 3" key="1">
    <citation type="journal article" date="2019" name="Sci. Rep.">
        <title>A high-quality genome of Eragrostis curvula grass provides insights into Poaceae evolution and supports new strategies to enhance forage quality.</title>
        <authorList>
            <person name="Carballo J."/>
            <person name="Santos B.A.C.M."/>
            <person name="Zappacosta D."/>
            <person name="Garbus I."/>
            <person name="Selva J.P."/>
            <person name="Gallo C.A."/>
            <person name="Diaz A."/>
            <person name="Albertini E."/>
            <person name="Caccamo M."/>
            <person name="Echenique V."/>
        </authorList>
    </citation>
    <scope>NUCLEOTIDE SEQUENCE [LARGE SCALE GENOMIC DNA]</scope>
    <source>
        <strain evidence="3">cv. Victoria</strain>
        <tissue evidence="2">Leaf</tissue>
    </source>
</reference>
<dbReference type="InterPro" id="IPR036869">
    <property type="entry name" value="J_dom_sf"/>
</dbReference>
<dbReference type="Gramene" id="TVU05196">
    <property type="protein sequence ID" value="TVU05196"/>
    <property type="gene ID" value="EJB05_48350"/>
</dbReference>
<organism evidence="2 3">
    <name type="scientific">Eragrostis curvula</name>
    <name type="common">weeping love grass</name>
    <dbReference type="NCBI Taxonomy" id="38414"/>
    <lineage>
        <taxon>Eukaryota</taxon>
        <taxon>Viridiplantae</taxon>
        <taxon>Streptophyta</taxon>
        <taxon>Embryophyta</taxon>
        <taxon>Tracheophyta</taxon>
        <taxon>Spermatophyta</taxon>
        <taxon>Magnoliopsida</taxon>
        <taxon>Liliopsida</taxon>
        <taxon>Poales</taxon>
        <taxon>Poaceae</taxon>
        <taxon>PACMAD clade</taxon>
        <taxon>Chloridoideae</taxon>
        <taxon>Eragrostideae</taxon>
        <taxon>Eragrostidinae</taxon>
        <taxon>Eragrostis</taxon>
    </lineage>
</organism>